<dbReference type="EMBL" id="CP038437">
    <property type="protein sequence ID" value="QEM80695.1"/>
    <property type="molecule type" value="Genomic_DNA"/>
</dbReference>
<protein>
    <submittedName>
        <fullName evidence="2">Cbb3-type cytochrome oxidase assembly protein CcoS</fullName>
    </submittedName>
</protein>
<dbReference type="OrthoDB" id="9802763at2"/>
<reference evidence="2" key="1">
    <citation type="submission" date="2021-02" db="EMBL/GenBank/DDBJ databases">
        <title>Strain Y2R2, a novel species of the genus Halomonas.</title>
        <authorList>
            <person name="Huang H."/>
        </authorList>
    </citation>
    <scope>NUCLEOTIDE SEQUENCE</scope>
    <source>
        <strain evidence="2">Y2R2</strain>
    </source>
</reference>
<proteinExistence type="predicted"/>
<name>A0A5C1NEP2_9GAMM</name>
<evidence type="ECO:0000313" key="2">
    <source>
        <dbReference type="EMBL" id="QEM80695.1"/>
    </source>
</evidence>
<keyword evidence="3" id="KW-1185">Reference proteome</keyword>
<evidence type="ECO:0000256" key="1">
    <source>
        <dbReference type="SAM" id="MobiDB-lite"/>
    </source>
</evidence>
<dbReference type="InterPro" id="IPR004714">
    <property type="entry name" value="Cyt_oxidase_maturation_cbb3"/>
</dbReference>
<dbReference type="NCBIfam" id="TIGR00847">
    <property type="entry name" value="ccoS"/>
    <property type="match status" value="1"/>
</dbReference>
<dbReference type="Proteomes" id="UP000324285">
    <property type="component" value="Chromosome"/>
</dbReference>
<feature type="region of interest" description="Disordered" evidence="1">
    <location>
        <begin position="43"/>
        <end position="66"/>
    </location>
</feature>
<accession>A0A5C1NEP2</accession>
<organism evidence="2 3">
    <name type="scientific">Halomonas binhaiensis</name>
    <dbReference type="NCBI Taxonomy" id="2562282"/>
    <lineage>
        <taxon>Bacteria</taxon>
        <taxon>Pseudomonadati</taxon>
        <taxon>Pseudomonadota</taxon>
        <taxon>Gammaproteobacteria</taxon>
        <taxon>Oceanospirillales</taxon>
        <taxon>Halomonadaceae</taxon>
        <taxon>Halomonas</taxon>
    </lineage>
</organism>
<dbReference type="AlphaFoldDB" id="A0A5C1NEP2"/>
<dbReference type="PANTHER" id="PTHR41532:SF1">
    <property type="entry name" value="FIXS PROTEIN"/>
    <property type="match status" value="1"/>
</dbReference>
<evidence type="ECO:0000313" key="3">
    <source>
        <dbReference type="Proteomes" id="UP000324285"/>
    </source>
</evidence>
<dbReference type="KEGG" id="hbh:E4T21_03315"/>
<dbReference type="RefSeq" id="WP_149283518.1">
    <property type="nucleotide sequence ID" value="NZ_CP038437.2"/>
</dbReference>
<dbReference type="PANTHER" id="PTHR41532">
    <property type="entry name" value="FIXS PROTEIN"/>
    <property type="match status" value="1"/>
</dbReference>
<dbReference type="Pfam" id="PF03597">
    <property type="entry name" value="FixS"/>
    <property type="match status" value="1"/>
</dbReference>
<sequence length="66" mass="7509">MSILFLLISLSLILLGLAVWAFFWAVRNDQFEDLEGPAYRILFDDDDPPPGSKQSGQSNRHEKDTL</sequence>
<gene>
    <name evidence="2" type="primary">ccoS</name>
    <name evidence="2" type="ORF">E4T21_03315</name>
</gene>